<protein>
    <recommendedName>
        <fullName evidence="4 11">2-isopropylmalate synthase</fullName>
        <ecNumber evidence="3 11">2.3.3.13</ecNumber>
    </recommendedName>
    <alternativeName>
        <fullName evidence="11">Alpha-IPM synthase</fullName>
    </alternativeName>
    <alternativeName>
        <fullName evidence="11">Alpha-isopropylmalate synthase</fullName>
    </alternativeName>
</protein>
<dbReference type="InterPro" id="IPR002034">
    <property type="entry name" value="AIPM/Hcit_synth_CS"/>
</dbReference>
<comment type="similarity">
    <text evidence="2 11">Belongs to the alpha-IPM synthase/homocitrate synthase family. LeuA type 1 subfamily.</text>
</comment>
<dbReference type="SMART" id="SM00917">
    <property type="entry name" value="LeuA_dimer"/>
    <property type="match status" value="1"/>
</dbReference>
<dbReference type="Gene3D" id="3.20.20.70">
    <property type="entry name" value="Aldolase class I"/>
    <property type="match status" value="1"/>
</dbReference>
<keyword evidence="8 11" id="KW-0479">Metal-binding</keyword>
<dbReference type="InterPro" id="IPR005671">
    <property type="entry name" value="LeuA_bact_synth"/>
</dbReference>
<dbReference type="GO" id="GO:0005737">
    <property type="term" value="C:cytoplasm"/>
    <property type="evidence" value="ECO:0007669"/>
    <property type="project" value="UniProtKB-UniRule"/>
</dbReference>
<dbReference type="NCBIfam" id="TIGR00973">
    <property type="entry name" value="leuA_bact"/>
    <property type="match status" value="1"/>
</dbReference>
<keyword evidence="11" id="KW-0963">Cytoplasm</keyword>
<dbReference type="Gene3D" id="3.30.160.270">
    <property type="match status" value="1"/>
</dbReference>
<dbReference type="PANTHER" id="PTHR10277">
    <property type="entry name" value="HOMOCITRATE SYNTHASE-RELATED"/>
    <property type="match status" value="1"/>
</dbReference>
<evidence type="ECO:0000256" key="8">
    <source>
        <dbReference type="ARBA" id="ARBA00022723"/>
    </source>
</evidence>
<dbReference type="GO" id="GO:0030145">
    <property type="term" value="F:manganese ion binding"/>
    <property type="evidence" value="ECO:0007669"/>
    <property type="project" value="UniProtKB-UniRule"/>
</dbReference>
<dbReference type="PROSITE" id="PS00815">
    <property type="entry name" value="AIPM_HOMOCIT_SYNTH_1"/>
    <property type="match status" value="1"/>
</dbReference>
<keyword evidence="5 11" id="KW-0432">Leucine biosynthesis</keyword>
<keyword evidence="9 11" id="KW-0464">Manganese</keyword>
<dbReference type="Proteomes" id="UP000254634">
    <property type="component" value="Unassembled WGS sequence"/>
</dbReference>
<dbReference type="PANTHER" id="PTHR10277:SF9">
    <property type="entry name" value="2-ISOPROPYLMALATE SYNTHASE 1, CHLOROPLASTIC-RELATED"/>
    <property type="match status" value="1"/>
</dbReference>
<dbReference type="GO" id="GO:0003852">
    <property type="term" value="F:2-isopropylmalate synthase activity"/>
    <property type="evidence" value="ECO:0007669"/>
    <property type="project" value="UniProtKB-UniRule"/>
</dbReference>
<organism evidence="13 14">
    <name type="scientific">Streptococcus massiliensis</name>
    <dbReference type="NCBI Taxonomy" id="313439"/>
    <lineage>
        <taxon>Bacteria</taxon>
        <taxon>Bacillati</taxon>
        <taxon>Bacillota</taxon>
        <taxon>Bacilli</taxon>
        <taxon>Lactobacillales</taxon>
        <taxon>Streptococcaceae</taxon>
        <taxon>Streptococcus</taxon>
    </lineage>
</organism>
<dbReference type="CDD" id="cd07940">
    <property type="entry name" value="DRE_TIM_IPMS"/>
    <property type="match status" value="1"/>
</dbReference>
<comment type="function">
    <text evidence="11">Catalyzes the condensation of the acetyl group of acetyl-CoA with 3-methyl-2-oxobutanoate (2-ketoisovalerate) to form 3-carboxy-3-hydroxy-4-methylpentanoate (2-isopropylmalate).</text>
</comment>
<dbReference type="InterPro" id="IPR013709">
    <property type="entry name" value="2-isopropylmalate_synth_dimer"/>
</dbReference>
<feature type="domain" description="Pyruvate carboxyltransferase" evidence="12">
    <location>
        <begin position="4"/>
        <end position="266"/>
    </location>
</feature>
<dbReference type="Gene3D" id="1.10.238.260">
    <property type="match status" value="1"/>
</dbReference>
<name>A0A380KW86_9STRE</name>
<dbReference type="NCBIfam" id="NF002086">
    <property type="entry name" value="PRK00915.1-3"/>
    <property type="match status" value="1"/>
</dbReference>
<comment type="catalytic activity">
    <reaction evidence="11">
        <text>3-methyl-2-oxobutanoate + acetyl-CoA + H2O = (2S)-2-isopropylmalate + CoA + H(+)</text>
        <dbReference type="Rhea" id="RHEA:21524"/>
        <dbReference type="ChEBI" id="CHEBI:1178"/>
        <dbReference type="ChEBI" id="CHEBI:11851"/>
        <dbReference type="ChEBI" id="CHEBI:15377"/>
        <dbReference type="ChEBI" id="CHEBI:15378"/>
        <dbReference type="ChEBI" id="CHEBI:57287"/>
        <dbReference type="ChEBI" id="CHEBI:57288"/>
        <dbReference type="EC" id="2.3.3.13"/>
    </reaction>
</comment>
<feature type="binding site" evidence="11">
    <location>
        <position position="201"/>
    </location>
    <ligand>
        <name>Mn(2+)</name>
        <dbReference type="ChEBI" id="CHEBI:29035"/>
    </ligand>
</feature>
<dbReference type="GO" id="GO:0009098">
    <property type="term" value="P:L-leucine biosynthetic process"/>
    <property type="evidence" value="ECO:0007669"/>
    <property type="project" value="UniProtKB-UniRule"/>
</dbReference>
<sequence>MRKVEFLDTSLRDGEQTPGVNFSVREKVAIAKQLEKWGISAIEAGFPAASPDSFAAVEAIAKSMERASVTGLARSVKSDIDACYEALKEAKFPQIHVFIATSPIHREYKLKKSKEEILAAIKEHVSYARSKFDIVEFSPEDATRTELDFLLEVVQTAVDAGASYINIPDTVGFTTPEAFGQIFKYLIDHVKTDREIIYSPHCHDDLGMAVANSLAAVKNGAGRVEGTINGIGERAGNAALEEVAVALNIRSDYYQVETDLNLAETMNTSELISRFSGIAVPKNKAVVGGNAFSHESGIHQDGVLKNPLTYEIITPELVGVKSNSLPLGKLSGRHAFVEKLKDLALDFEESELAQLFARFKALADKKEQVTDADIRALVAGVVIENPEGFHFDDLLLVTNEDKTITASVRLVNESGETVECVAEGQGSVEAIFNAIDQFFQQQVKLLSYNIEAVTDGIDSQARVLVAVENVDTDTIFNASGLDFDVLKASAIAYIHANAFVQKENDGQIGRGLSYRDLPSND</sequence>
<dbReference type="EC" id="2.3.3.13" evidence="3 11"/>
<keyword evidence="6 11" id="KW-0028">Amino-acid biosynthesis</keyword>
<dbReference type="SUPFAM" id="SSF51569">
    <property type="entry name" value="Aldolase"/>
    <property type="match status" value="1"/>
</dbReference>
<dbReference type="HAMAP" id="MF_01025">
    <property type="entry name" value="LeuA_type1"/>
    <property type="match status" value="1"/>
</dbReference>
<dbReference type="SUPFAM" id="SSF110921">
    <property type="entry name" value="2-isopropylmalate synthase LeuA, allosteric (dimerisation) domain"/>
    <property type="match status" value="1"/>
</dbReference>
<keyword evidence="7 11" id="KW-0808">Transferase</keyword>
<dbReference type="PROSITE" id="PS50991">
    <property type="entry name" value="PYR_CT"/>
    <property type="match status" value="1"/>
</dbReference>
<accession>A0A380KW86</accession>
<dbReference type="Pfam" id="PF08502">
    <property type="entry name" value="LeuA_dimer"/>
    <property type="match status" value="1"/>
</dbReference>
<comment type="subunit">
    <text evidence="11">Homodimer.</text>
</comment>
<dbReference type="FunFam" id="1.10.238.260:FF:000001">
    <property type="entry name" value="2-isopropylmalate synthase"/>
    <property type="match status" value="1"/>
</dbReference>
<dbReference type="Pfam" id="PF22617">
    <property type="entry name" value="HCS_D2"/>
    <property type="match status" value="1"/>
</dbReference>
<gene>
    <name evidence="11 13" type="primary">leuA</name>
    <name evidence="13" type="ORF">NCTC13765_00251</name>
</gene>
<dbReference type="STRING" id="1123307.GCA_000380065_00243"/>
<evidence type="ECO:0000256" key="10">
    <source>
        <dbReference type="ARBA" id="ARBA00023304"/>
    </source>
</evidence>
<feature type="binding site" evidence="11">
    <location>
        <position position="13"/>
    </location>
    <ligand>
        <name>Mn(2+)</name>
        <dbReference type="ChEBI" id="CHEBI:29035"/>
    </ligand>
</feature>
<dbReference type="Pfam" id="PF00682">
    <property type="entry name" value="HMGL-like"/>
    <property type="match status" value="1"/>
</dbReference>
<keyword evidence="13" id="KW-0012">Acyltransferase</keyword>
<dbReference type="InterPro" id="IPR054691">
    <property type="entry name" value="LeuA/HCS_post-cat"/>
</dbReference>
<dbReference type="FunFam" id="3.20.20.70:FF:000010">
    <property type="entry name" value="2-isopropylmalate synthase"/>
    <property type="match status" value="1"/>
</dbReference>
<dbReference type="InterPro" id="IPR000891">
    <property type="entry name" value="PYR_CT"/>
</dbReference>
<dbReference type="GO" id="GO:0003985">
    <property type="term" value="F:acetyl-CoA C-acetyltransferase activity"/>
    <property type="evidence" value="ECO:0007669"/>
    <property type="project" value="UniProtKB-UniRule"/>
</dbReference>
<evidence type="ECO:0000256" key="5">
    <source>
        <dbReference type="ARBA" id="ARBA00022430"/>
    </source>
</evidence>
<dbReference type="InterPro" id="IPR036230">
    <property type="entry name" value="LeuA_allosteric_dom_sf"/>
</dbReference>
<dbReference type="OrthoDB" id="9804858at2"/>
<evidence type="ECO:0000313" key="14">
    <source>
        <dbReference type="Proteomes" id="UP000254634"/>
    </source>
</evidence>
<evidence type="ECO:0000256" key="1">
    <source>
        <dbReference type="ARBA" id="ARBA00004689"/>
    </source>
</evidence>
<keyword evidence="14" id="KW-1185">Reference proteome</keyword>
<reference evidence="13" key="1">
    <citation type="submission" date="2018-06" db="EMBL/GenBank/DDBJ databases">
        <authorList>
            <consortium name="Pathogen Informatics"/>
            <person name="Doyle S."/>
        </authorList>
    </citation>
    <scope>NUCLEOTIDE SEQUENCE [LARGE SCALE GENOMIC DNA]</scope>
    <source>
        <strain evidence="13">NCTC13765</strain>
    </source>
</reference>
<evidence type="ECO:0000256" key="4">
    <source>
        <dbReference type="ARBA" id="ARBA00018198"/>
    </source>
</evidence>
<evidence type="ECO:0000256" key="9">
    <source>
        <dbReference type="ARBA" id="ARBA00023211"/>
    </source>
</evidence>
<dbReference type="EMBL" id="UHFR01000005">
    <property type="protein sequence ID" value="SUN75811.1"/>
    <property type="molecule type" value="Genomic_DNA"/>
</dbReference>
<evidence type="ECO:0000259" key="12">
    <source>
        <dbReference type="PROSITE" id="PS50991"/>
    </source>
</evidence>
<evidence type="ECO:0000256" key="11">
    <source>
        <dbReference type="HAMAP-Rule" id="MF_01025"/>
    </source>
</evidence>
<comment type="cofactor">
    <cofactor evidence="11">
        <name>Mn(2+)</name>
        <dbReference type="ChEBI" id="CHEBI:29035"/>
    </cofactor>
</comment>
<feature type="region of interest" description="Regulatory domain" evidence="11">
    <location>
        <begin position="390"/>
        <end position="521"/>
    </location>
</feature>
<evidence type="ECO:0000256" key="6">
    <source>
        <dbReference type="ARBA" id="ARBA00022605"/>
    </source>
</evidence>
<dbReference type="AlphaFoldDB" id="A0A380KW86"/>
<dbReference type="NCBIfam" id="NF002088">
    <property type="entry name" value="PRK00915.1-5"/>
    <property type="match status" value="1"/>
</dbReference>
<keyword evidence="10 11" id="KW-0100">Branched-chain amino acid biosynthesis</keyword>
<dbReference type="InterPro" id="IPR050073">
    <property type="entry name" value="2-IPM_HCS-like"/>
</dbReference>
<evidence type="ECO:0000313" key="13">
    <source>
        <dbReference type="EMBL" id="SUN75811.1"/>
    </source>
</evidence>
<comment type="pathway">
    <text evidence="1 11">Amino-acid biosynthesis; L-leucine biosynthesis; L-leucine from 3-methyl-2-oxobutanoate: step 1/4.</text>
</comment>
<dbReference type="UniPathway" id="UPA00048">
    <property type="reaction ID" value="UER00070"/>
</dbReference>
<feature type="binding site" evidence="11">
    <location>
        <position position="203"/>
    </location>
    <ligand>
        <name>Mn(2+)</name>
        <dbReference type="ChEBI" id="CHEBI:29035"/>
    </ligand>
</feature>
<evidence type="ECO:0000256" key="3">
    <source>
        <dbReference type="ARBA" id="ARBA00012973"/>
    </source>
</evidence>
<feature type="binding site" evidence="11">
    <location>
        <position position="237"/>
    </location>
    <ligand>
        <name>Mn(2+)</name>
        <dbReference type="ChEBI" id="CHEBI:29035"/>
    </ligand>
</feature>
<evidence type="ECO:0000256" key="7">
    <source>
        <dbReference type="ARBA" id="ARBA00022679"/>
    </source>
</evidence>
<dbReference type="InterPro" id="IPR013785">
    <property type="entry name" value="Aldolase_TIM"/>
</dbReference>
<evidence type="ECO:0000256" key="2">
    <source>
        <dbReference type="ARBA" id="ARBA00009396"/>
    </source>
</evidence>
<proteinExistence type="inferred from homology"/>
<dbReference type="RefSeq" id="WP_018370928.1">
    <property type="nucleotide sequence ID" value="NZ_UHFR01000005.1"/>
</dbReference>